<evidence type="ECO:0000313" key="3">
    <source>
        <dbReference type="EMBL" id="WOH10258.1"/>
    </source>
</evidence>
<feature type="chain" id="PRO_5043388533" evidence="2">
    <location>
        <begin position="20"/>
        <end position="154"/>
    </location>
</feature>
<dbReference type="PANTHER" id="PTHR35094">
    <property type="entry name" value="LEUCINE-RICH REPEAT EXTENSIN-LIKE PROTEIN 2"/>
    <property type="match status" value="1"/>
</dbReference>
<dbReference type="Proteomes" id="UP000077755">
    <property type="component" value="Chromosome 7"/>
</dbReference>
<accession>A0A161Y8N1</accession>
<dbReference type="OMA" id="FMIIISH"/>
<sequence>MRMLIFIVLFSPVIITCGATDTPLVKHDQQAETIPVLPDPSIKCGECPCGNPCSQQYSPPPPPPPSPPPPPPPALLPPKQYCPPNAPPSPRFIYFTGPPPPRFIYFAGPPGGDLYPIENHPFNMVVYGGSGRHFVDKGLLLLLLCSGVVKLFFW</sequence>
<dbReference type="Gramene" id="KZM88799">
    <property type="protein sequence ID" value="KZM88799"/>
    <property type="gene ID" value="DCAR_025874"/>
</dbReference>
<feature type="signal peptide" evidence="2">
    <location>
        <begin position="1"/>
        <end position="19"/>
    </location>
</feature>
<evidence type="ECO:0000256" key="2">
    <source>
        <dbReference type="SAM" id="SignalP"/>
    </source>
</evidence>
<gene>
    <name evidence="3" type="ORF">DCAR_0729725</name>
</gene>
<dbReference type="AlphaFoldDB" id="A0A161Y8N1"/>
<evidence type="ECO:0000313" key="4">
    <source>
        <dbReference type="Proteomes" id="UP000077755"/>
    </source>
</evidence>
<keyword evidence="2" id="KW-0732">Signal</keyword>
<dbReference type="PANTHER" id="PTHR35094:SF7">
    <property type="entry name" value="LEUCINE-RICH REPEAT EXTENSIN-LIKE PROTEIN 2"/>
    <property type="match status" value="1"/>
</dbReference>
<reference evidence="3" key="2">
    <citation type="submission" date="2022-03" db="EMBL/GenBank/DDBJ databases">
        <title>Draft title - Genomic analysis of global carrot germplasm unveils the trajectory of domestication and the origin of high carotenoid orange carrot.</title>
        <authorList>
            <person name="Iorizzo M."/>
            <person name="Ellison S."/>
            <person name="Senalik D."/>
            <person name="Macko-Podgorni A."/>
            <person name="Grzebelus D."/>
            <person name="Bostan H."/>
            <person name="Rolling W."/>
            <person name="Curaba J."/>
            <person name="Simon P."/>
        </authorList>
    </citation>
    <scope>NUCLEOTIDE SEQUENCE</scope>
    <source>
        <tissue evidence="3">Leaf</tissue>
    </source>
</reference>
<evidence type="ECO:0000256" key="1">
    <source>
        <dbReference type="SAM" id="MobiDB-lite"/>
    </source>
</evidence>
<proteinExistence type="predicted"/>
<protein>
    <submittedName>
        <fullName evidence="3">Uncharacterized protein</fullName>
    </submittedName>
</protein>
<keyword evidence="4" id="KW-1185">Reference proteome</keyword>
<feature type="compositionally biased region" description="Pro residues" evidence="1">
    <location>
        <begin position="58"/>
        <end position="80"/>
    </location>
</feature>
<organism evidence="3 4">
    <name type="scientific">Daucus carota subsp. sativus</name>
    <name type="common">Carrot</name>
    <dbReference type="NCBI Taxonomy" id="79200"/>
    <lineage>
        <taxon>Eukaryota</taxon>
        <taxon>Viridiplantae</taxon>
        <taxon>Streptophyta</taxon>
        <taxon>Embryophyta</taxon>
        <taxon>Tracheophyta</taxon>
        <taxon>Spermatophyta</taxon>
        <taxon>Magnoliopsida</taxon>
        <taxon>eudicotyledons</taxon>
        <taxon>Gunneridae</taxon>
        <taxon>Pentapetalae</taxon>
        <taxon>asterids</taxon>
        <taxon>campanulids</taxon>
        <taxon>Apiales</taxon>
        <taxon>Apiaceae</taxon>
        <taxon>Apioideae</taxon>
        <taxon>Scandiceae</taxon>
        <taxon>Daucinae</taxon>
        <taxon>Daucus</taxon>
        <taxon>Daucus sect. Daucus</taxon>
    </lineage>
</organism>
<name>A0A161Y8N1_DAUCS</name>
<dbReference type="EMBL" id="CP093349">
    <property type="protein sequence ID" value="WOH10258.1"/>
    <property type="molecule type" value="Genomic_DNA"/>
</dbReference>
<feature type="region of interest" description="Disordered" evidence="1">
    <location>
        <begin position="53"/>
        <end position="80"/>
    </location>
</feature>
<reference evidence="3" key="1">
    <citation type="journal article" date="2016" name="Nat. Genet.">
        <title>A high-quality carrot genome assembly provides new insights into carotenoid accumulation and asterid genome evolution.</title>
        <authorList>
            <person name="Iorizzo M."/>
            <person name="Ellison S."/>
            <person name="Senalik D."/>
            <person name="Zeng P."/>
            <person name="Satapoomin P."/>
            <person name="Huang J."/>
            <person name="Bowman M."/>
            <person name="Iovene M."/>
            <person name="Sanseverino W."/>
            <person name="Cavagnaro P."/>
            <person name="Yildiz M."/>
            <person name="Macko-Podgorni A."/>
            <person name="Moranska E."/>
            <person name="Grzebelus E."/>
            <person name="Grzebelus D."/>
            <person name="Ashrafi H."/>
            <person name="Zheng Z."/>
            <person name="Cheng S."/>
            <person name="Spooner D."/>
            <person name="Van Deynze A."/>
            <person name="Simon P."/>
        </authorList>
    </citation>
    <scope>NUCLEOTIDE SEQUENCE</scope>
    <source>
        <tissue evidence="3">Leaf</tissue>
    </source>
</reference>